<protein>
    <recommendedName>
        <fullName evidence="3">DUF4374 domain-containing protein</fullName>
    </recommendedName>
</protein>
<keyword evidence="2" id="KW-1185">Reference proteome</keyword>
<gene>
    <name evidence="1" type="ORF">MYP_2095</name>
</gene>
<dbReference type="Pfam" id="PF14298">
    <property type="entry name" value="DUF4374"/>
    <property type="match status" value="1"/>
</dbReference>
<dbReference type="OrthoDB" id="738440at2"/>
<sequence length="411" mass="45977">MKKQLLLWGIGLTYAAIFLTSCREKKDDLPDVASTGAYVLSVRSEGSSTVSTEYLTNVDNVKSGEISIVGKGIEQTNYHHYQQTGKYLTTITYTDVNIGTIYKMNENKQLVQHKKFTIDRLHLFHPISEVEFLAINIPFKVQDQNYGTIFRVNAETGSVIMQGKVNLYTPTNHSGEQAVFSGMALRGNKLYLPFFHISDGKFNSTYTDTAYVAIYSWPDLKYEKRIVDSRTGFIGSYCAAGHVFTTENNDIYTVSPCSFSTGASQETKPSGILRIKAGQTEFDKDYFVNIEDLSGGYKINSAYYLGNNKMLASIFTTHHTIADRWARADVKLAIIDIADKTLNYVNGVPVHYGGVTGMYPNHFMIDNEGKLQIKIKSAEGLYMYEVDPNTYTGIRGAKIIGQDVMHVANLK</sequence>
<dbReference type="RefSeq" id="WP_045462348.1">
    <property type="nucleotide sequence ID" value="NZ_BBLT01000003.1"/>
</dbReference>
<dbReference type="EMBL" id="BBLT01000003">
    <property type="protein sequence ID" value="GAL84867.1"/>
    <property type="molecule type" value="Genomic_DNA"/>
</dbReference>
<dbReference type="Proteomes" id="UP000030185">
    <property type="component" value="Unassembled WGS sequence"/>
</dbReference>
<comment type="caution">
    <text evidence="1">The sequence shown here is derived from an EMBL/GenBank/DDBJ whole genome shotgun (WGS) entry which is preliminary data.</text>
</comment>
<proteinExistence type="predicted"/>
<dbReference type="InterPro" id="IPR025401">
    <property type="entry name" value="DUF4374"/>
</dbReference>
<dbReference type="AlphaFoldDB" id="A0A098LEL7"/>
<dbReference type="PROSITE" id="PS00163">
    <property type="entry name" value="FUMARATE_LYASES"/>
    <property type="match status" value="1"/>
</dbReference>
<dbReference type="PROSITE" id="PS51257">
    <property type="entry name" value="PROKAR_LIPOPROTEIN"/>
    <property type="match status" value="1"/>
</dbReference>
<accession>A0A098LEL7</accession>
<dbReference type="InterPro" id="IPR020557">
    <property type="entry name" value="Fumarate_lyase_CS"/>
</dbReference>
<dbReference type="STRING" id="153721.MYP_2095"/>
<reference evidence="1 2" key="1">
    <citation type="submission" date="2014-09" db="EMBL/GenBank/DDBJ databases">
        <title>Sporocytophaga myxococcoides PG-01 genome sequencing.</title>
        <authorList>
            <person name="Liu L."/>
            <person name="Gao P.J."/>
            <person name="Chen G.J."/>
            <person name="Wang L.S."/>
        </authorList>
    </citation>
    <scope>NUCLEOTIDE SEQUENCE [LARGE SCALE GENOMIC DNA]</scope>
    <source>
        <strain evidence="1 2">PG-01</strain>
    </source>
</reference>
<name>A0A098LEL7_9BACT</name>
<organism evidence="1 2">
    <name type="scientific">Sporocytophaga myxococcoides</name>
    <dbReference type="NCBI Taxonomy" id="153721"/>
    <lineage>
        <taxon>Bacteria</taxon>
        <taxon>Pseudomonadati</taxon>
        <taxon>Bacteroidota</taxon>
        <taxon>Cytophagia</taxon>
        <taxon>Cytophagales</taxon>
        <taxon>Cytophagaceae</taxon>
        <taxon>Sporocytophaga</taxon>
    </lineage>
</organism>
<evidence type="ECO:0000313" key="2">
    <source>
        <dbReference type="Proteomes" id="UP000030185"/>
    </source>
</evidence>
<dbReference type="GO" id="GO:0016829">
    <property type="term" value="F:lyase activity"/>
    <property type="evidence" value="ECO:0007669"/>
    <property type="project" value="UniProtKB-ARBA"/>
</dbReference>
<evidence type="ECO:0008006" key="3">
    <source>
        <dbReference type="Google" id="ProtNLM"/>
    </source>
</evidence>
<dbReference type="eggNOG" id="COG4166">
    <property type="taxonomic scope" value="Bacteria"/>
</dbReference>
<evidence type="ECO:0000313" key="1">
    <source>
        <dbReference type="EMBL" id="GAL84867.1"/>
    </source>
</evidence>